<evidence type="ECO:0000256" key="1">
    <source>
        <dbReference type="SAM" id="SignalP"/>
    </source>
</evidence>
<dbReference type="Gene3D" id="2.80.10.50">
    <property type="match status" value="1"/>
</dbReference>
<dbReference type="SUPFAM" id="SSF63829">
    <property type="entry name" value="Calcium-dependent phosphotriesterase"/>
    <property type="match status" value="1"/>
</dbReference>
<keyword evidence="1" id="KW-0732">Signal</keyword>
<keyword evidence="3" id="KW-1185">Reference proteome</keyword>
<dbReference type="Proteomes" id="UP001147653">
    <property type="component" value="Unassembled WGS sequence"/>
</dbReference>
<dbReference type="RefSeq" id="WP_270026691.1">
    <property type="nucleotide sequence ID" value="NZ_JAPDDP010000034.1"/>
</dbReference>
<dbReference type="EMBL" id="JAPDDP010000034">
    <property type="protein sequence ID" value="MDA0182326.1"/>
    <property type="molecule type" value="Genomic_DNA"/>
</dbReference>
<gene>
    <name evidence="2" type="ORF">OJ997_18610</name>
</gene>
<feature type="signal peptide" evidence="1">
    <location>
        <begin position="1"/>
        <end position="20"/>
    </location>
</feature>
<comment type="caution">
    <text evidence="2">The sequence shown here is derived from an EMBL/GenBank/DDBJ whole genome shotgun (WGS) entry which is preliminary data.</text>
</comment>
<protein>
    <submittedName>
        <fullName evidence="2">Uncharacterized protein</fullName>
    </submittedName>
</protein>
<dbReference type="AlphaFoldDB" id="A0A9X3NAB8"/>
<organism evidence="2 3">
    <name type="scientific">Solirubrobacter phytolaccae</name>
    <dbReference type="NCBI Taxonomy" id="1404360"/>
    <lineage>
        <taxon>Bacteria</taxon>
        <taxon>Bacillati</taxon>
        <taxon>Actinomycetota</taxon>
        <taxon>Thermoleophilia</taxon>
        <taxon>Solirubrobacterales</taxon>
        <taxon>Solirubrobacteraceae</taxon>
        <taxon>Solirubrobacter</taxon>
    </lineage>
</organism>
<evidence type="ECO:0000313" key="2">
    <source>
        <dbReference type="EMBL" id="MDA0182326.1"/>
    </source>
</evidence>
<proteinExistence type="predicted"/>
<sequence>MRVPALAALLGLLAAAPAQARPGDLDRTFGKGGRLAVIPWDSGGSTRSLALVDGVRPLLSVYADRAGDYAPALLRFSGRGRLLATTDVPHAEYDPPLLADGYSLTPDVLSLVAGQEVQVLTRIGSSHSVALPAQSPKAFGVDRRGRVTVVSSKQAERFLPDGRRDLGYGEGGIAKLTDAKLERVVAALVRRDGRVYASGGRRIVGLDTRGRILRRLNRGKVTVPGVPLPGVSAFAEGPGGTVLVAGPDRFRDAWVGRLHADGRPDRRFGKHGWVTGRRDKRRVLRSPQALTQVDIASITRDRRGRIVLGGSRIETEFPWQATVVRLSSLGRVDRSFATGGRKFVGLGDIPGVDIIASAVTQVAVDRRGRIVVAGTVFDDDAVLREDLGTPYPGIARLRG</sequence>
<evidence type="ECO:0000313" key="3">
    <source>
        <dbReference type="Proteomes" id="UP001147653"/>
    </source>
</evidence>
<reference evidence="2" key="1">
    <citation type="submission" date="2022-10" db="EMBL/GenBank/DDBJ databases">
        <title>The WGS of Solirubrobacter phytolaccae KCTC 29190.</title>
        <authorList>
            <person name="Jiang Z."/>
        </authorList>
    </citation>
    <scope>NUCLEOTIDE SEQUENCE</scope>
    <source>
        <strain evidence="2">KCTC 29190</strain>
    </source>
</reference>
<name>A0A9X3NAB8_9ACTN</name>
<accession>A0A9X3NAB8</accession>
<feature type="chain" id="PRO_5040918080" evidence="1">
    <location>
        <begin position="21"/>
        <end position="399"/>
    </location>
</feature>